<geneLocation type="plasmid" evidence="2">
    <name>ptpro7</name>
</geneLocation>
<dbReference type="Proteomes" id="UP000186559">
    <property type="component" value="Plasmid pTPRO7"/>
</dbReference>
<dbReference type="AlphaFoldDB" id="A0A1U7DE44"/>
<keyword evidence="1" id="KW-0418">Kinase</keyword>
<keyword evidence="1" id="KW-0813">Transport</keyword>
<dbReference type="GO" id="GO:0016301">
    <property type="term" value="F:kinase activity"/>
    <property type="evidence" value="ECO:0007669"/>
    <property type="project" value="UniProtKB-KW"/>
</dbReference>
<dbReference type="EMBL" id="CP014803">
    <property type="protein sequence ID" value="APX26382.1"/>
    <property type="molecule type" value="Genomic_DNA"/>
</dbReference>
<dbReference type="KEGG" id="tpro:Ga0080559_TMP5045"/>
<reference evidence="1 2" key="1">
    <citation type="submission" date="2016-03" db="EMBL/GenBank/DDBJ databases">
        <title>Deep-sea bacteria in the southern Pacific.</title>
        <authorList>
            <person name="Tang K."/>
        </authorList>
    </citation>
    <scope>NUCLEOTIDE SEQUENCE [LARGE SCALE GENOMIC DNA]</scope>
    <source>
        <strain evidence="1 2">JLT2016</strain>
        <plasmid evidence="2">Plasmid ptpro7</plasmid>
    </source>
</reference>
<proteinExistence type="predicted"/>
<keyword evidence="1" id="KW-0808">Transferase</keyword>
<sequence length="963" mass="110460">MPTALDSGIISRAGPRSELKAQLQSAVAHQLSVPITTFAPDYAQRLRHLLDAANLEEITPQTDISSFCKLVSERLIQYTEVIGELTERALLSSISFPHPLYRSIKDFYFVRVAEAFQILWVLDRLETENEDEAIVEYFPFSVCGRFKMLVRKEADFIAVFGPTFCDDEIDEGAQREYRDEFNDSLGAFKRALKEAGNDSLKESLHGDEQISRTAFLRQKLLTDNFQFKCDAAVSVLKLEQKLREVPTIERCPPNFFSKLLSATMTTCDTRRPYTFSHKVFDRTDYRSTRYLKVTKESDGFSLTVVSDSDNSRSDKILYQGYIETSFSNWNNFISESEALLRTWLRKNSGALGPHFSDEKKSADFGLRLARFLTFLFNAGECTIYQLRYVGSEAHLLPYSGCSRYPEPAQRLTAMAEHIRDNVSSPAGDNSIVIRAFRQNEIQYCQWHDQETSTVYPVHQRISYPQSMSEHDWGKSLCAVPIRVSGIFWGVIELVAMRPHSFPDVVRSKVLEVVALVAPYLFERQIFLTLNEINETVVSNKTAQEKKILLEPLIRELFGAKTVAIIRMDSARHQDLKSFLQIGRNDIDDAVSSHEPNDYEYLRPYINFVEIEKPIWYCTVGDKRFRKRFHGLTEKKFFKQNYGDFLCLARIEWSGHDSQTHAGVAVLSYTHSMDSQENWPSVVEFACQYIATVTASLYGSEQWETTVRQKLAHELTKSVSALKATTQRLDKAVLNLPKKASGVDKPLLENLVKDLKRHERSLETNTTILKLNRVTRDFENDPRLYYVDNVIKDWRQNSGKLTSFREVYNSLFIGASVDFKARGISVPPLDRGFDPRIGVDDWCLSEVLLTIKSNILKYGKHGSEILIRENSAINYGLRISNIGLRLDREELRKIFFDEFRGQRAKDAHPEDGSGFGLWYADRIMKELGCDIRHAQSDLSEGNDKDDAFAWHHFTLSFPHNKVKV</sequence>
<keyword evidence="1" id="KW-0407">Ion channel</keyword>
<keyword evidence="1" id="KW-0614">Plasmid</keyword>
<organism evidence="1 2">
    <name type="scientific">Salipiger profundus</name>
    <dbReference type="NCBI Taxonomy" id="1229727"/>
    <lineage>
        <taxon>Bacteria</taxon>
        <taxon>Pseudomonadati</taxon>
        <taxon>Pseudomonadota</taxon>
        <taxon>Alphaproteobacteria</taxon>
        <taxon>Rhodobacterales</taxon>
        <taxon>Roseobacteraceae</taxon>
        <taxon>Salipiger</taxon>
    </lineage>
</organism>
<protein>
    <submittedName>
        <fullName evidence="1">Osmosensitive K+ channel histidine kinase KdpD</fullName>
    </submittedName>
</protein>
<keyword evidence="1" id="KW-0406">Ion transport</keyword>
<name>A0A1U7DE44_9RHOB</name>
<dbReference type="Gene3D" id="3.30.565.10">
    <property type="entry name" value="Histidine kinase-like ATPase, C-terminal domain"/>
    <property type="match status" value="1"/>
</dbReference>
<evidence type="ECO:0000313" key="1">
    <source>
        <dbReference type="EMBL" id="APX26382.1"/>
    </source>
</evidence>
<dbReference type="InterPro" id="IPR036890">
    <property type="entry name" value="HATPase_C_sf"/>
</dbReference>
<dbReference type="RefSeq" id="WP_157895906.1">
    <property type="nucleotide sequence ID" value="NZ_BMEW01000024.1"/>
</dbReference>
<evidence type="ECO:0000313" key="2">
    <source>
        <dbReference type="Proteomes" id="UP000186559"/>
    </source>
</evidence>
<dbReference type="SUPFAM" id="SSF55874">
    <property type="entry name" value="ATPase domain of HSP90 chaperone/DNA topoisomerase II/histidine kinase"/>
    <property type="match status" value="1"/>
</dbReference>
<accession>A0A1U7DE44</accession>
<gene>
    <name evidence="1" type="ORF">Ga0080559_TMP5045</name>
</gene>
<keyword evidence="2" id="KW-1185">Reference proteome</keyword>
<dbReference type="SUPFAM" id="SSF55781">
    <property type="entry name" value="GAF domain-like"/>
    <property type="match status" value="1"/>
</dbReference>
<dbReference type="GO" id="GO:0034220">
    <property type="term" value="P:monoatomic ion transmembrane transport"/>
    <property type="evidence" value="ECO:0007669"/>
    <property type="project" value="UniProtKB-KW"/>
</dbReference>